<dbReference type="RefSeq" id="WP_146195903.1">
    <property type="nucleotide sequence ID" value="NZ_BDUD01000002.1"/>
</dbReference>
<sequence length="268" mass="31912">MAKKGFTPAQAVELYIGNYRFDAIRIVETKEYRMSQNHILETISINKNWLTRLQFSRRRVYKTLIEQGLNQVTLSAEYTVKTTVTRAITWSLRDARIIWRYFDTKGNAQARRLIDALSEDSLISRFGQVWGERRTVEQRRIDDCRILDTPRPWTKLFETEFEENLARISKPHKKHIQNGKYYWEFVYNWMTPEEKAKLDIVNPILPNGRRKYKIHQMLSKETKERLSPHVISVLVLMKSANSVAELRRLVQRQYGIDQPNLFDGWDMK</sequence>
<evidence type="ECO:0000313" key="1">
    <source>
        <dbReference type="EMBL" id="GBG22903.1"/>
    </source>
</evidence>
<dbReference type="EMBL" id="BDUD01000002">
    <property type="protein sequence ID" value="GBG22903.1"/>
    <property type="molecule type" value="Genomic_DNA"/>
</dbReference>
<comment type="caution">
    <text evidence="1">The sequence shown here is derived from an EMBL/GenBank/DDBJ whole genome shotgun (WGS) entry which is preliminary data.</text>
</comment>
<dbReference type="OrthoDB" id="465907at2"/>
<gene>
    <name evidence="1" type="ORF">NIES4072_66150</name>
</gene>
<dbReference type="AlphaFoldDB" id="A0A2R5G379"/>
<evidence type="ECO:0000313" key="2">
    <source>
        <dbReference type="Proteomes" id="UP000245124"/>
    </source>
</evidence>
<proteinExistence type="predicted"/>
<accession>A0A2R5G379</accession>
<dbReference type="Proteomes" id="UP000245124">
    <property type="component" value="Unassembled WGS sequence"/>
</dbReference>
<name>A0A2R5G379_NOSCO</name>
<reference evidence="1 2" key="1">
    <citation type="submission" date="2017-06" db="EMBL/GenBank/DDBJ databases">
        <title>Genome sequencing of cyanobaciteial culture collection at National Institute for Environmental Studies (NIES).</title>
        <authorList>
            <person name="Hirose Y."/>
            <person name="Shimura Y."/>
            <person name="Fujisawa T."/>
            <person name="Nakamura Y."/>
            <person name="Kawachi M."/>
        </authorList>
    </citation>
    <scope>NUCLEOTIDE SEQUENCE [LARGE SCALE GENOMIC DNA]</scope>
    <source>
        <strain evidence="1 2">NIES-4072</strain>
    </source>
</reference>
<organism evidence="1 2">
    <name type="scientific">Nostoc commune NIES-4072</name>
    <dbReference type="NCBI Taxonomy" id="2005467"/>
    <lineage>
        <taxon>Bacteria</taxon>
        <taxon>Bacillati</taxon>
        <taxon>Cyanobacteriota</taxon>
        <taxon>Cyanophyceae</taxon>
        <taxon>Nostocales</taxon>
        <taxon>Nostocaceae</taxon>
        <taxon>Nostoc</taxon>
    </lineage>
</organism>
<protein>
    <submittedName>
        <fullName evidence="1">Uncharacterized protein</fullName>
    </submittedName>
</protein>
<keyword evidence="2" id="KW-1185">Reference proteome</keyword>